<feature type="domain" description="RNA polymerase sigma-70 region 2" evidence="5">
    <location>
        <begin position="21"/>
        <end position="76"/>
    </location>
</feature>
<dbReference type="SUPFAM" id="SSF88659">
    <property type="entry name" value="Sigma3 and sigma4 domains of RNA polymerase sigma factors"/>
    <property type="match status" value="1"/>
</dbReference>
<keyword evidence="2" id="KW-0805">Transcription regulation</keyword>
<dbReference type="EMBL" id="JACOOH010000010">
    <property type="protein sequence ID" value="MBC5623410.1"/>
    <property type="molecule type" value="Genomic_DNA"/>
</dbReference>
<dbReference type="SUPFAM" id="SSF88946">
    <property type="entry name" value="Sigma2 domain of RNA polymerase sigma factors"/>
    <property type="match status" value="1"/>
</dbReference>
<organism evidence="7 8">
    <name type="scientific">Butyricimonas hominis</name>
    <dbReference type="NCBI Taxonomy" id="2763032"/>
    <lineage>
        <taxon>Bacteria</taxon>
        <taxon>Pseudomonadati</taxon>
        <taxon>Bacteroidota</taxon>
        <taxon>Bacteroidia</taxon>
        <taxon>Bacteroidales</taxon>
        <taxon>Odoribacteraceae</taxon>
        <taxon>Butyricimonas</taxon>
    </lineage>
</organism>
<dbReference type="Pfam" id="PF04542">
    <property type="entry name" value="Sigma70_r2"/>
    <property type="match status" value="1"/>
</dbReference>
<dbReference type="NCBIfam" id="TIGR02937">
    <property type="entry name" value="sigma70-ECF"/>
    <property type="match status" value="1"/>
</dbReference>
<dbReference type="Proteomes" id="UP000646484">
    <property type="component" value="Unassembled WGS sequence"/>
</dbReference>
<comment type="similarity">
    <text evidence="1">Belongs to the sigma-70 factor family. ECF subfamily.</text>
</comment>
<comment type="caution">
    <text evidence="7">The sequence shown here is derived from an EMBL/GenBank/DDBJ whole genome shotgun (WGS) entry which is preliminary data.</text>
</comment>
<evidence type="ECO:0000259" key="6">
    <source>
        <dbReference type="Pfam" id="PF08281"/>
    </source>
</evidence>
<dbReference type="RefSeq" id="WP_186978470.1">
    <property type="nucleotide sequence ID" value="NZ_JACOOH010000010.1"/>
</dbReference>
<dbReference type="InterPro" id="IPR039425">
    <property type="entry name" value="RNA_pol_sigma-70-like"/>
</dbReference>
<dbReference type="InterPro" id="IPR013249">
    <property type="entry name" value="RNA_pol_sigma70_r4_t2"/>
</dbReference>
<dbReference type="InterPro" id="IPR013324">
    <property type="entry name" value="RNA_pol_sigma_r3/r4-like"/>
</dbReference>
<evidence type="ECO:0000256" key="3">
    <source>
        <dbReference type="ARBA" id="ARBA00023082"/>
    </source>
</evidence>
<dbReference type="InterPro" id="IPR036388">
    <property type="entry name" value="WH-like_DNA-bd_sf"/>
</dbReference>
<dbReference type="CDD" id="cd06171">
    <property type="entry name" value="Sigma70_r4"/>
    <property type="match status" value="1"/>
</dbReference>
<evidence type="ECO:0000256" key="1">
    <source>
        <dbReference type="ARBA" id="ARBA00010641"/>
    </source>
</evidence>
<dbReference type="PANTHER" id="PTHR43133">
    <property type="entry name" value="RNA POLYMERASE ECF-TYPE SIGMA FACTO"/>
    <property type="match status" value="1"/>
</dbReference>
<evidence type="ECO:0000259" key="5">
    <source>
        <dbReference type="Pfam" id="PF04542"/>
    </source>
</evidence>
<reference evidence="7 8" key="1">
    <citation type="submission" date="2020-08" db="EMBL/GenBank/DDBJ databases">
        <title>Genome public.</title>
        <authorList>
            <person name="Liu C."/>
            <person name="Sun Q."/>
        </authorList>
    </citation>
    <scope>NUCLEOTIDE SEQUENCE [LARGE SCALE GENOMIC DNA]</scope>
    <source>
        <strain evidence="7 8">NSJ-56</strain>
    </source>
</reference>
<evidence type="ECO:0000313" key="7">
    <source>
        <dbReference type="EMBL" id="MBC5623410.1"/>
    </source>
</evidence>
<protein>
    <submittedName>
        <fullName evidence="7">Sigma-70 family RNA polymerase sigma factor</fullName>
    </submittedName>
</protein>
<dbReference type="Pfam" id="PF08281">
    <property type="entry name" value="Sigma70_r4_2"/>
    <property type="match status" value="1"/>
</dbReference>
<feature type="domain" description="RNA polymerase sigma factor 70 region 4 type 2" evidence="6">
    <location>
        <begin position="107"/>
        <end position="157"/>
    </location>
</feature>
<name>A0ABR7D7D7_9BACT</name>
<keyword evidence="4" id="KW-0804">Transcription</keyword>
<keyword evidence="3" id="KW-0731">Sigma factor</keyword>
<dbReference type="InterPro" id="IPR007627">
    <property type="entry name" value="RNA_pol_sigma70_r2"/>
</dbReference>
<dbReference type="Gene3D" id="1.10.10.10">
    <property type="entry name" value="Winged helix-like DNA-binding domain superfamily/Winged helix DNA-binding domain"/>
    <property type="match status" value="1"/>
</dbReference>
<keyword evidence="8" id="KW-1185">Reference proteome</keyword>
<dbReference type="InterPro" id="IPR014284">
    <property type="entry name" value="RNA_pol_sigma-70_dom"/>
</dbReference>
<evidence type="ECO:0000313" key="8">
    <source>
        <dbReference type="Proteomes" id="UP000646484"/>
    </source>
</evidence>
<dbReference type="InterPro" id="IPR013325">
    <property type="entry name" value="RNA_pol_sigma_r2"/>
</dbReference>
<dbReference type="PANTHER" id="PTHR43133:SF46">
    <property type="entry name" value="RNA POLYMERASE SIGMA-70 FACTOR ECF SUBFAMILY"/>
    <property type="match status" value="1"/>
</dbReference>
<proteinExistence type="inferred from homology"/>
<sequence>MSRGNNFDTFFKSFFNPVCLFIERVMGEEEGVTDLAQDVFLKVFERWKEFDSEENAKAFLFVSARNICFDRLRRKQAESNYVSRYLQENEFKTSTFLQEVMRQETFRILYSAIDSLPEQTRQVILLGMDGNSNQEVGELLGVSINTVKTLKKNGYAALREILSKEYLVLLLILLGEF</sequence>
<evidence type="ECO:0000256" key="2">
    <source>
        <dbReference type="ARBA" id="ARBA00023015"/>
    </source>
</evidence>
<dbReference type="Gene3D" id="1.10.1740.10">
    <property type="match status" value="1"/>
</dbReference>
<gene>
    <name evidence="7" type="ORF">H8S64_20135</name>
</gene>
<accession>A0ABR7D7D7</accession>
<evidence type="ECO:0000256" key="4">
    <source>
        <dbReference type="ARBA" id="ARBA00023163"/>
    </source>
</evidence>